<dbReference type="SUPFAM" id="SSF56672">
    <property type="entry name" value="DNA/RNA polymerases"/>
    <property type="match status" value="1"/>
</dbReference>
<dbReference type="Pfam" id="PF14111">
    <property type="entry name" value="DUF4283"/>
    <property type="match status" value="1"/>
</dbReference>
<feature type="coiled-coil region" evidence="1">
    <location>
        <begin position="557"/>
        <end position="584"/>
    </location>
</feature>
<dbReference type="EMBL" id="OIVN01004760">
    <property type="protein sequence ID" value="SPD19114.1"/>
    <property type="molecule type" value="Genomic_DNA"/>
</dbReference>
<dbReference type="GO" id="GO:0003676">
    <property type="term" value="F:nucleic acid binding"/>
    <property type="evidence" value="ECO:0007669"/>
    <property type="project" value="InterPro"/>
</dbReference>
<dbReference type="InterPro" id="IPR000477">
    <property type="entry name" value="RT_dom"/>
</dbReference>
<name>A0A2N9I4W7_FAGSY</name>
<protein>
    <recommendedName>
        <fullName evidence="3">Reverse transcriptase domain-containing protein</fullName>
    </recommendedName>
</protein>
<proteinExistence type="predicted"/>
<dbReference type="PROSITE" id="PS50878">
    <property type="entry name" value="RT_POL"/>
    <property type="match status" value="1"/>
</dbReference>
<evidence type="ECO:0000259" key="3">
    <source>
        <dbReference type="PROSITE" id="PS50878"/>
    </source>
</evidence>
<accession>A0A2N9I4W7</accession>
<dbReference type="CDD" id="cd01650">
    <property type="entry name" value="RT_nLTR_like"/>
    <property type="match status" value="1"/>
</dbReference>
<feature type="domain" description="Reverse transcriptase" evidence="3">
    <location>
        <begin position="722"/>
        <end position="992"/>
    </location>
</feature>
<dbReference type="Pfam" id="PF00078">
    <property type="entry name" value="RVT_1"/>
    <property type="match status" value="1"/>
</dbReference>
<dbReference type="InterPro" id="IPR052343">
    <property type="entry name" value="Retrotransposon-Effector_Assoc"/>
</dbReference>
<dbReference type="InterPro" id="IPR025558">
    <property type="entry name" value="DUF4283"/>
</dbReference>
<sequence length="1457" mass="165706">MPSQNLNSTYLIGECSSNPPNVTSSALDNSSYADFRLELPSNQTIPKSLEHTLIGKIVSLHKFNSILVHEVVSKAWNPKGSIKVSTVGKNLFVFSFENETDCHFAFSRRPWTLKGAHLILREWKPRLTWEEVDFTTSTFWVQVHGLPGAWQLEDNLKRIGNKVGIVKEIDFVDDGRFFWRRFIRLRIEVDITKPLIPGVFLPRPELNDLWIGLKYEKLPEFGEKFIAYGPWLRLENELTPPGIYDRSSNLEASNSDEETPATRRESEQENSPSTRQDNQETAKLKEDNKKSNRQNEVEQQNGITSLARLMAEALQADCSVGVHDAEEETNLTILATKQQSLTFPKSVGLMKLRIVYRRRLRSSPAGPNEAGEFELPWAWEPTVSSRTSLSGEVRRSPGCFSNGNMLAQKKIGKAQDSYSKSHIDGEIIDGNEVVWRFSGFYGDPVIVNRIRSWQLLRCLHSQSSTPWLDRGVCSKAWLDLHPNARIKHVSMATSDHLALILDTLGSNQGFTRRKTRFRFEQAWVKDPAYEGVVTDAWTTGVEGTRMFCVLLQHCEENLEVDQNREKANQLRRELNTQLEEEELYWQQRSRVCWLKEGDKNMKFFHAFANQRRRTNEITMLRDNHGAQITGEAGLEHVCNEYFRNIFTTSNPGNIDVVVNAMDQVVSQDMNDSLLFPITEEEVKIALFQMNPSKAPGPDGMSALFFQKYWHVIGTDITSAVLDCISSRKLLKSVNYMHIALIPKVANPESMGQFRPISLCNVLYKLVSKVLVNRLKQVLSKIISDSQSAFVPGRLITDNVLLAFEALHYMKNKRRGGVTHLAAKLDMSKAYDRVEWSYLKAVMLKMGFDCRWVDLMMECISIVSYSILLNGTPTGHIIPSRGLRQGDPLSPYLFLICAEGFTSLIRKAENQKLIQGISISRGGPRFSHLFFADDSIIFCRAKIEECRALREILKLYEDASGQKLNMEKTSLFFSANTPEAVKEEIQTEMGVLSMNQMEKYLGLPPIIAGKEVLIKAVAQAIPTYAMSVFQLPVACSNEINSMLSNYWWGQKQGERRIHWMGWKKLARSKKWNVPLIDEIFEASEAAIIKSIPLSNRISSDVLIWSETRNGMYSVKSAYHLLMEAKQRNEASESSNTSRERDLWKGIWEASVPQKIKLFIWKACKGILPTKLNLFRKKVSNSFTCEFCDEEPESVEHVLVECQFAQEVWGLSPIVNVQQWPSFQNFADVVTHGLQVLNFPDVEIMFTIAWRLWLARNDRIWENHNTLARDICSQAGFLVTEFLDHQQNDSGMLPNAPSKWQPPNAPVYKINVAVSWRKQSRSGSVGTVVRDSLGQVIAAMCDVSSSFAEVSQFNAFAIQKSLLLAKNLGLHNVMVEGECRELLGFLRSPEPCLAPYGSLVDDIRLTASFFSYIQYFTISHLCNLTSFTLAQEAFSFGCCKVWIEECPHFLFTAVQNDLP</sequence>
<feature type="region of interest" description="Disordered" evidence="2">
    <location>
        <begin position="243"/>
        <end position="299"/>
    </location>
</feature>
<dbReference type="InterPro" id="IPR026960">
    <property type="entry name" value="RVT-Znf"/>
</dbReference>
<dbReference type="InterPro" id="IPR002156">
    <property type="entry name" value="RNaseH_domain"/>
</dbReference>
<dbReference type="PANTHER" id="PTHR46890">
    <property type="entry name" value="NON-LTR RETROLELEMENT REVERSE TRANSCRIPTASE-LIKE PROTEIN-RELATED"/>
    <property type="match status" value="1"/>
</dbReference>
<evidence type="ECO:0000256" key="1">
    <source>
        <dbReference type="SAM" id="Coils"/>
    </source>
</evidence>
<dbReference type="GO" id="GO:0004523">
    <property type="term" value="F:RNA-DNA hybrid ribonuclease activity"/>
    <property type="evidence" value="ECO:0007669"/>
    <property type="project" value="InterPro"/>
</dbReference>
<dbReference type="PANTHER" id="PTHR46890:SF48">
    <property type="entry name" value="RNA-DIRECTED DNA POLYMERASE"/>
    <property type="match status" value="1"/>
</dbReference>
<dbReference type="CDD" id="cd06222">
    <property type="entry name" value="RNase_H_like"/>
    <property type="match status" value="1"/>
</dbReference>
<feature type="compositionally biased region" description="Basic and acidic residues" evidence="2">
    <location>
        <begin position="277"/>
        <end position="296"/>
    </location>
</feature>
<dbReference type="Pfam" id="PF13966">
    <property type="entry name" value="zf-RVT"/>
    <property type="match status" value="1"/>
</dbReference>
<dbReference type="InterPro" id="IPR043502">
    <property type="entry name" value="DNA/RNA_pol_sf"/>
</dbReference>
<evidence type="ECO:0000256" key="2">
    <source>
        <dbReference type="SAM" id="MobiDB-lite"/>
    </source>
</evidence>
<gene>
    <name evidence="4" type="ORF">FSB_LOCUS46996</name>
</gene>
<dbReference type="InterPro" id="IPR044730">
    <property type="entry name" value="RNase_H-like_dom_plant"/>
</dbReference>
<dbReference type="Pfam" id="PF13456">
    <property type="entry name" value="RVT_3"/>
    <property type="match status" value="1"/>
</dbReference>
<organism evidence="4">
    <name type="scientific">Fagus sylvatica</name>
    <name type="common">Beechnut</name>
    <dbReference type="NCBI Taxonomy" id="28930"/>
    <lineage>
        <taxon>Eukaryota</taxon>
        <taxon>Viridiplantae</taxon>
        <taxon>Streptophyta</taxon>
        <taxon>Embryophyta</taxon>
        <taxon>Tracheophyta</taxon>
        <taxon>Spermatophyta</taxon>
        <taxon>Magnoliopsida</taxon>
        <taxon>eudicotyledons</taxon>
        <taxon>Gunneridae</taxon>
        <taxon>Pentapetalae</taxon>
        <taxon>rosids</taxon>
        <taxon>fabids</taxon>
        <taxon>Fagales</taxon>
        <taxon>Fagaceae</taxon>
        <taxon>Fagus</taxon>
    </lineage>
</organism>
<reference evidence="4" key="1">
    <citation type="submission" date="2018-02" db="EMBL/GenBank/DDBJ databases">
        <authorList>
            <person name="Cohen D.B."/>
            <person name="Kent A.D."/>
        </authorList>
    </citation>
    <scope>NUCLEOTIDE SEQUENCE</scope>
</reference>
<evidence type="ECO:0000313" key="4">
    <source>
        <dbReference type="EMBL" id="SPD19114.1"/>
    </source>
</evidence>
<keyword evidence="1" id="KW-0175">Coiled coil</keyword>